<gene>
    <name evidence="1" type="primary">NHP10</name>
    <name evidence="1" type="ORF">IWW38_003698</name>
</gene>
<evidence type="ECO:0000313" key="2">
    <source>
        <dbReference type="Proteomes" id="UP001139981"/>
    </source>
</evidence>
<dbReference type="EMBL" id="JANBVB010001043">
    <property type="protein sequence ID" value="KAJ2891263.1"/>
    <property type="molecule type" value="Genomic_DNA"/>
</dbReference>
<evidence type="ECO:0000313" key="1">
    <source>
        <dbReference type="EMBL" id="KAJ2891263.1"/>
    </source>
</evidence>
<comment type="caution">
    <text evidence="1">The sequence shown here is derived from an EMBL/GenBank/DDBJ whole genome shotgun (WGS) entry which is preliminary data.</text>
</comment>
<protein>
    <submittedName>
        <fullName evidence="1">Non-histone protein</fullName>
    </submittedName>
</protein>
<accession>A0ACC1M1N8</accession>
<reference evidence="1" key="1">
    <citation type="submission" date="2022-07" db="EMBL/GenBank/DDBJ databases">
        <title>Phylogenomic reconstructions and comparative analyses of Kickxellomycotina fungi.</title>
        <authorList>
            <person name="Reynolds N.K."/>
            <person name="Stajich J.E."/>
            <person name="Barry K."/>
            <person name="Grigoriev I.V."/>
            <person name="Crous P."/>
            <person name="Smith M.E."/>
        </authorList>
    </citation>
    <scope>NUCLEOTIDE SEQUENCE</scope>
    <source>
        <strain evidence="1">CBS 190363</strain>
    </source>
</reference>
<name>A0ACC1M1N8_9FUNG</name>
<proteinExistence type="predicted"/>
<organism evidence="1 2">
    <name type="scientific">Coemansia aciculifera</name>
    <dbReference type="NCBI Taxonomy" id="417176"/>
    <lineage>
        <taxon>Eukaryota</taxon>
        <taxon>Fungi</taxon>
        <taxon>Fungi incertae sedis</taxon>
        <taxon>Zoopagomycota</taxon>
        <taxon>Kickxellomycotina</taxon>
        <taxon>Kickxellomycetes</taxon>
        <taxon>Kickxellales</taxon>
        <taxon>Kickxellaceae</taxon>
        <taxon>Coemansia</taxon>
    </lineage>
</organism>
<dbReference type="Proteomes" id="UP001139981">
    <property type="component" value="Unassembled WGS sequence"/>
</dbReference>
<feature type="non-terminal residue" evidence="1">
    <location>
        <position position="240"/>
    </location>
</feature>
<sequence length="240" mass="27287">MLKPKAGASAEGSAEEKHHKYRCRDLKRQLDELEEYNELLAVKLFRSQKRLRRMKIERNILLERFERTRHDPFHNNGNRNDDSAASDSDSDVPLQNNFPRASDSEHAITTTTSARGRRKTSTKTTTSTTVALNNSNNPPSSATSTPLLPPIDASSVVFVPSSARKSRSDKDPNAPKRPPNAFVLYCQNERPSVKSAGTTMNSGDLTRALAETWKNLAKDERQKYFDLYEREMDRYHQEYA</sequence>
<keyword evidence="2" id="KW-1185">Reference proteome</keyword>